<dbReference type="SUPFAM" id="SSF53098">
    <property type="entry name" value="Ribonuclease H-like"/>
    <property type="match status" value="1"/>
</dbReference>
<dbReference type="InterPro" id="IPR012337">
    <property type="entry name" value="RNaseH-like_sf"/>
</dbReference>
<dbReference type="OrthoDB" id="121607at2759"/>
<name>A0A9W7D5L8_9STRA</name>
<protein>
    <submittedName>
        <fullName evidence="1">Unnamed protein product</fullName>
    </submittedName>
</protein>
<organism evidence="1 2">
    <name type="scientific">Phytophthora fragariaefolia</name>
    <dbReference type="NCBI Taxonomy" id="1490495"/>
    <lineage>
        <taxon>Eukaryota</taxon>
        <taxon>Sar</taxon>
        <taxon>Stramenopiles</taxon>
        <taxon>Oomycota</taxon>
        <taxon>Peronosporomycetes</taxon>
        <taxon>Peronosporales</taxon>
        <taxon>Peronosporaceae</taxon>
        <taxon>Phytophthora</taxon>
    </lineage>
</organism>
<keyword evidence="2" id="KW-1185">Reference proteome</keyword>
<gene>
    <name evidence="1" type="ORF">Pfra01_002577600</name>
</gene>
<sequence>MGQNPGFDSSQFVELMHRPRKLNMPYVVYKHCLAAFNNNSSSVDPKVMISPIQTISSVASTLKWPISAVMLGPHNKVQEENQGEALRRKLDLSGGRVSFLSDVWQNIAKMHLLGCMLSLFGIIFTYGSFLTGARHDGIAIAEQMEKVMEKIEADGWVIGAIVTDDAGQCGRARRILALRHPVCKAVLHLSCVLKIRSSSLARYHSDREFPEELQVLGDPRFWRDLEIAEQVIRPLSNASYKLQRDENTLADVIISYRDIYRGFLADLEHLELVSLVEEGWMKCEQPLVLLALFLHPLHVHVAVAIPKASPELQFL</sequence>
<dbReference type="EMBL" id="BSXT01005066">
    <property type="protein sequence ID" value="GMF59588.1"/>
    <property type="molecule type" value="Genomic_DNA"/>
</dbReference>
<dbReference type="AlphaFoldDB" id="A0A9W7D5L8"/>
<accession>A0A9W7D5L8</accession>
<dbReference type="Proteomes" id="UP001165121">
    <property type="component" value="Unassembled WGS sequence"/>
</dbReference>
<reference evidence="1" key="1">
    <citation type="submission" date="2023-04" db="EMBL/GenBank/DDBJ databases">
        <title>Phytophthora fragariaefolia NBRC 109709.</title>
        <authorList>
            <person name="Ichikawa N."/>
            <person name="Sato H."/>
            <person name="Tonouchi N."/>
        </authorList>
    </citation>
    <scope>NUCLEOTIDE SEQUENCE</scope>
    <source>
        <strain evidence="1">NBRC 109709</strain>
    </source>
</reference>
<evidence type="ECO:0000313" key="2">
    <source>
        <dbReference type="Proteomes" id="UP001165121"/>
    </source>
</evidence>
<comment type="caution">
    <text evidence="1">The sequence shown here is derived from an EMBL/GenBank/DDBJ whole genome shotgun (WGS) entry which is preliminary data.</text>
</comment>
<evidence type="ECO:0000313" key="1">
    <source>
        <dbReference type="EMBL" id="GMF59588.1"/>
    </source>
</evidence>
<proteinExistence type="predicted"/>